<evidence type="ECO:0000313" key="5">
    <source>
        <dbReference type="Proteomes" id="UP001321763"/>
    </source>
</evidence>
<reference evidence="3 4" key="1">
    <citation type="submission" date="2018-06" db="EMBL/GenBank/DDBJ databases">
        <title>Genome conservation of Clostridium tetani.</title>
        <authorList>
            <person name="Bruggemann H."/>
            <person name="Popoff M.R."/>
        </authorList>
    </citation>
    <scope>NUCLEOTIDE SEQUENCE [LARGE SCALE GENOMIC DNA]</scope>
    <source>
        <strain evidence="3 4">2017.061</strain>
    </source>
</reference>
<organism evidence="3 4">
    <name type="scientific">Clostridium tetani</name>
    <dbReference type="NCBI Taxonomy" id="1513"/>
    <lineage>
        <taxon>Bacteria</taxon>
        <taxon>Bacillati</taxon>
        <taxon>Bacillota</taxon>
        <taxon>Clostridia</taxon>
        <taxon>Eubacteriales</taxon>
        <taxon>Clostridiaceae</taxon>
        <taxon>Clostridium</taxon>
    </lineage>
</organism>
<accession>A0A4V1LEM1</accession>
<evidence type="ECO:0000256" key="1">
    <source>
        <dbReference type="SAM" id="Phobius"/>
    </source>
</evidence>
<keyword evidence="1" id="KW-0472">Membrane</keyword>
<dbReference type="EMBL" id="QMAP01000007">
    <property type="protein sequence ID" value="RXI48286.1"/>
    <property type="molecule type" value="Genomic_DNA"/>
</dbReference>
<dbReference type="Proteomes" id="UP001321763">
    <property type="component" value="Chromosome"/>
</dbReference>
<feature type="transmembrane region" description="Helical" evidence="1">
    <location>
        <begin position="137"/>
        <end position="155"/>
    </location>
</feature>
<dbReference type="Proteomes" id="UP000290921">
    <property type="component" value="Unassembled WGS sequence"/>
</dbReference>
<feature type="transmembrane region" description="Helical" evidence="1">
    <location>
        <begin position="263"/>
        <end position="279"/>
    </location>
</feature>
<dbReference type="RefSeq" id="WP_129030588.1">
    <property type="nucleotide sequence ID" value="NZ_AP026811.1"/>
</dbReference>
<feature type="transmembrane region" description="Helical" evidence="1">
    <location>
        <begin position="204"/>
        <end position="226"/>
    </location>
</feature>
<protein>
    <recommendedName>
        <fullName evidence="6">Polymer-forming cytoskeletal protein</fullName>
    </recommendedName>
</protein>
<reference evidence="2 5" key="2">
    <citation type="submission" date="2022-09" db="EMBL/GenBank/DDBJ databases">
        <title>complete genome sequences of Clostridium tetani str. KHSU-234311-028 isolated from soil.</title>
        <authorList>
            <person name="Sekizuka T."/>
            <person name="Shitada C."/>
            <person name="Takahashi M."/>
            <person name="Kuroda M."/>
        </authorList>
    </citation>
    <scope>NUCLEOTIDE SEQUENCE [LARGE SCALE GENOMIC DNA]</scope>
    <source>
        <strain evidence="2 5">KHSU-234311-028</strain>
    </source>
</reference>
<feature type="transmembrane region" description="Helical" evidence="1">
    <location>
        <begin position="176"/>
        <end position="198"/>
    </location>
</feature>
<keyword evidence="1" id="KW-1133">Transmembrane helix</keyword>
<keyword evidence="1" id="KW-0812">Transmembrane</keyword>
<gene>
    <name evidence="3" type="ORF">DP130_09345</name>
    <name evidence="2" type="ORF">K234311028_23540</name>
</gene>
<dbReference type="EMBL" id="AP026818">
    <property type="protein sequence ID" value="BDR82108.1"/>
    <property type="molecule type" value="Genomic_DNA"/>
</dbReference>
<evidence type="ECO:0008006" key="6">
    <source>
        <dbReference type="Google" id="ProtNLM"/>
    </source>
</evidence>
<sequence>MKRIKNNKLGLMIILMFIIAILAMTSVGDKSIFSKENFKVGQHIYIQMDETKKANLVCVGGDIYINGEVEGNALSIGGNIYVNGKVSKNVTTLFGEIVKGENSEIFGKERQIFKSHKITEKFKNVNINNKVKMNYKFIWSFVFLSICCSIVYYFMSVNINFMMKYLVKENIFRGVMYGYIALVGLITINLTLILSILGVVLVPFVALLFFLFFTVGFTTISTFLGQEFYKRFRIGHSPYTRIAIGVAILQVIRSIAIFNIGSILWKLVIIPLSIGIIFVKKFRIFR</sequence>
<dbReference type="AlphaFoldDB" id="A0A4V1LEM1"/>
<evidence type="ECO:0000313" key="3">
    <source>
        <dbReference type="EMBL" id="RXI48286.1"/>
    </source>
</evidence>
<evidence type="ECO:0000313" key="4">
    <source>
        <dbReference type="Proteomes" id="UP000290921"/>
    </source>
</evidence>
<evidence type="ECO:0000313" key="2">
    <source>
        <dbReference type="EMBL" id="BDR82108.1"/>
    </source>
</evidence>
<name>A0A4V1LEM1_CLOTA</name>
<feature type="transmembrane region" description="Helical" evidence="1">
    <location>
        <begin position="9"/>
        <end position="28"/>
    </location>
</feature>
<proteinExistence type="predicted"/>